<keyword evidence="3" id="KW-0489">Methyltransferase</keyword>
<dbReference type="InterPro" id="IPR013217">
    <property type="entry name" value="Methyltransf_12"/>
</dbReference>
<organism evidence="3 4">
    <name type="scientific">Breoghania corrubedonensis</name>
    <dbReference type="NCBI Taxonomy" id="665038"/>
    <lineage>
        <taxon>Bacteria</taxon>
        <taxon>Pseudomonadati</taxon>
        <taxon>Pseudomonadota</taxon>
        <taxon>Alphaproteobacteria</taxon>
        <taxon>Hyphomicrobiales</taxon>
        <taxon>Stappiaceae</taxon>
        <taxon>Breoghania</taxon>
    </lineage>
</organism>
<keyword evidence="4" id="KW-1185">Reference proteome</keyword>
<keyword evidence="1 3" id="KW-0808">Transferase</keyword>
<sequence>MSVYVLPHDNPVEEGRLGLLSSLLDPYVRFRLETLGLAKGWACLEVGAGNGSMSRWIAECIGPSGRVVCTDLETSFLDRIVGNGIEVRPLDLVRDPILQQSDGSGFDLILARNVLHHLPERNEVISRLTGALKPGGLLVVMEPDIGPMWACTIPEWVFYWRAFCAWSESRDIDYKLGRSLALRLSRAGLEAVESYGETAYLQGGRDTPTLAATGFYRDTALAIGPQMVADGFIDEDALDAFIRLMDRPGFRAAGYDFTMTWGRKPAVGSRAT</sequence>
<reference evidence="3 4" key="1">
    <citation type="submission" date="2018-04" db="EMBL/GenBank/DDBJ databases">
        <title>Genomic Encyclopedia of Archaeal and Bacterial Type Strains, Phase II (KMG-II): from individual species to whole genera.</title>
        <authorList>
            <person name="Goeker M."/>
        </authorList>
    </citation>
    <scope>NUCLEOTIDE SEQUENCE [LARGE SCALE GENOMIC DNA]</scope>
    <source>
        <strain evidence="3 4">DSM 23382</strain>
    </source>
</reference>
<gene>
    <name evidence="3" type="ORF">C8N35_101595</name>
</gene>
<name>A0A2T5VFM3_9HYPH</name>
<dbReference type="GO" id="GO:0008168">
    <property type="term" value="F:methyltransferase activity"/>
    <property type="evidence" value="ECO:0007669"/>
    <property type="project" value="UniProtKB-KW"/>
</dbReference>
<evidence type="ECO:0000313" key="3">
    <source>
        <dbReference type="EMBL" id="PTW62550.1"/>
    </source>
</evidence>
<dbReference type="PANTHER" id="PTHR43861">
    <property type="entry name" value="TRANS-ACONITATE 2-METHYLTRANSFERASE-RELATED"/>
    <property type="match status" value="1"/>
</dbReference>
<dbReference type="SUPFAM" id="SSF53335">
    <property type="entry name" value="S-adenosyl-L-methionine-dependent methyltransferases"/>
    <property type="match status" value="1"/>
</dbReference>
<dbReference type="RefSeq" id="WP_107988104.1">
    <property type="nucleotide sequence ID" value="NZ_QAYG01000001.1"/>
</dbReference>
<dbReference type="Gene3D" id="3.40.50.150">
    <property type="entry name" value="Vaccinia Virus protein VP39"/>
    <property type="match status" value="1"/>
</dbReference>
<dbReference type="CDD" id="cd02440">
    <property type="entry name" value="AdoMet_MTases"/>
    <property type="match status" value="1"/>
</dbReference>
<comment type="caution">
    <text evidence="3">The sequence shown here is derived from an EMBL/GenBank/DDBJ whole genome shotgun (WGS) entry which is preliminary data.</text>
</comment>
<dbReference type="EMBL" id="QAYG01000001">
    <property type="protein sequence ID" value="PTW62550.1"/>
    <property type="molecule type" value="Genomic_DNA"/>
</dbReference>
<protein>
    <submittedName>
        <fullName evidence="3">Methyltransferase family protein</fullName>
    </submittedName>
</protein>
<dbReference type="AlphaFoldDB" id="A0A2T5VFM3"/>
<dbReference type="GO" id="GO:0032259">
    <property type="term" value="P:methylation"/>
    <property type="evidence" value="ECO:0007669"/>
    <property type="project" value="UniProtKB-KW"/>
</dbReference>
<dbReference type="Proteomes" id="UP000244081">
    <property type="component" value="Unassembled WGS sequence"/>
</dbReference>
<evidence type="ECO:0000256" key="1">
    <source>
        <dbReference type="ARBA" id="ARBA00022679"/>
    </source>
</evidence>
<evidence type="ECO:0000313" key="4">
    <source>
        <dbReference type="Proteomes" id="UP000244081"/>
    </source>
</evidence>
<dbReference type="InterPro" id="IPR029063">
    <property type="entry name" value="SAM-dependent_MTases_sf"/>
</dbReference>
<accession>A0A2T5VFM3</accession>
<dbReference type="Pfam" id="PF08242">
    <property type="entry name" value="Methyltransf_12"/>
    <property type="match status" value="1"/>
</dbReference>
<proteinExistence type="predicted"/>
<dbReference type="PANTHER" id="PTHR43861:SF3">
    <property type="entry name" value="PUTATIVE (AFU_ORTHOLOGUE AFUA_2G14390)-RELATED"/>
    <property type="match status" value="1"/>
</dbReference>
<evidence type="ECO:0000259" key="2">
    <source>
        <dbReference type="Pfam" id="PF08242"/>
    </source>
</evidence>
<dbReference type="OrthoDB" id="8049568at2"/>
<feature type="domain" description="Methyltransferase type 12" evidence="2">
    <location>
        <begin position="44"/>
        <end position="138"/>
    </location>
</feature>